<keyword evidence="3" id="KW-1185">Reference proteome</keyword>
<organism evidence="2 3">
    <name type="scientific">Macrostomum lignano</name>
    <dbReference type="NCBI Taxonomy" id="282301"/>
    <lineage>
        <taxon>Eukaryota</taxon>
        <taxon>Metazoa</taxon>
        <taxon>Spiralia</taxon>
        <taxon>Lophotrochozoa</taxon>
        <taxon>Platyhelminthes</taxon>
        <taxon>Rhabditophora</taxon>
        <taxon>Macrostomorpha</taxon>
        <taxon>Macrostomida</taxon>
        <taxon>Macrostomidae</taxon>
        <taxon>Macrostomum</taxon>
    </lineage>
</organism>
<comment type="caution">
    <text evidence="2">The sequence shown here is derived from an EMBL/GenBank/DDBJ whole genome shotgun (WGS) entry which is preliminary data.</text>
</comment>
<evidence type="ECO:0000313" key="3">
    <source>
        <dbReference type="Proteomes" id="UP000215902"/>
    </source>
</evidence>
<feature type="region of interest" description="Disordered" evidence="1">
    <location>
        <begin position="1297"/>
        <end position="1335"/>
    </location>
</feature>
<protein>
    <submittedName>
        <fullName evidence="2">Uncharacterized protein</fullName>
    </submittedName>
</protein>
<name>A0A267H685_9PLAT</name>
<accession>A0A267H685</accession>
<dbReference type="Proteomes" id="UP000215902">
    <property type="component" value="Unassembled WGS sequence"/>
</dbReference>
<sequence>MKAAVLYIVVECTVENDELPEVIVGEGKDAYQFTLKKKDKSIFSGTCTTTNHQTLTIIRNSKKFSRFDLELPLDWKGHCSSIVLIHAKRENEKTKPIKGWHELKVLPVQAIVTVELELCLRNSEASQNVYVFGNCKELDFSYNSLMVPIGEGKVSKNVNLTMVKLDDGSLQNFSTADCLSVAFQVGDNRQSIRFPAKKLEQVNLVGDCHPLQSFILELDWTTKKFSVYRRRDIDLKFFVQETKFQVDEISVCSDVLGSIKLIPQSHVSRTTSWMRQTTQVTTRFNHSEKDTQSPVTLSLDCSYKGESRKKVEIKLAEDSIAGADRFLIVCDADLGEVTILPALRVPLHFLLQVEDFVAEAAFVFILENQHKIELQLDPEINNCFVGVAEIELCFYGNRAICFDSEDINDQSLYKCQVIKNYYQKTEIEVSLVLTASFRPTFPSSSLVPTFVIMHELRSNMPHPLSLSIDRELLFHLNSASTELFVKFCNAPKLQLKHQIRTGGPLVVLFSQEDQRFLMENQILQVGVGSPSTCHSLSVPKILQHKKFLVCQNESLKMLAAGDIKCQFALTGYRPEFGQKLYIAGTCPELGNGAPQKQNKLKFEQGSVESVELTKQILACKRPSGDGMISWGSTDQDLTKFWVVRESPSGRLELLLSVLRPGRNEICWDEKSLLQPLKIKMKFVISVSNESNDADQTPLAIKVGAHGKMLQLRGKSNLYMTELFDAVLFANDEKFKIFLINQKISLPLNLGSLKGSQSRAAEAVLVSAVYGGANDPRFVAVAQYFGVVNFEFRVTDSPIQTPQRLFLRSANCKELRNVELQSNNGVFTASVKIEMCQISGNLLAWNPFANRSLVVSFYLEIVDEAGNRELREQKYWNLEVTNASKSGKELTFIVAKKWNQEPVVFRPFCAEIKLSVDCDVTSETPVCITELRIKANSTQQMLDRITTSENNGRIIEHWENNFSIDEPLTCLEISGEYSRGNDENILISLRRDISFNYALNAPKYRIHAILSENLLQVELQVAPMVTVILHIACSSSEPCEAIKFQFQHTGYKPLSPCYKAKLENAKPVFVEEKQIEMYRFNGQLLLENNKPLRLKFQRKQNKQVSDEVGFRDLDLKCDAAAGECHFWYNAQFNAGGDLDSLVRQVQINMESRLSDSKGQLLTNITERRKENKREKRREPETKREINIPMCYIRDELLLPGKVRLMVIDGAHVWKDIRLFSNQLEGKLYFNVELLPSAMHRVFPSMTMVQLPRDSVLHVFQSALHFGLPDLPDEEKSYEKVRDSLAKHLVPVVKENGDYVKEDPANQPHKFHDIWGEDPGSDTEDNPDTQPEPRSPLTYARLKHRRNRHSARNFAFEAQSRLNVVYHNREAKVFKHLSDAAQNCDSCRTAVHARYEYHGRELCEFNQPTTHDQYIEVLTQIARKLTSHECECQIDSQFLIRHSAAIVRGRLEAFLVGKGCREMLSKENYHDWKRHAEAASSWFVLLVAVWHRCEGLISGNTVNFEDAIREQPLQIPMFYRWRSGREQ</sequence>
<gene>
    <name evidence="2" type="ORF">BOX15_Mlig026577g1</name>
</gene>
<dbReference type="EMBL" id="NIVC01000020">
    <property type="protein sequence ID" value="PAA93800.1"/>
    <property type="molecule type" value="Genomic_DNA"/>
</dbReference>
<evidence type="ECO:0000313" key="2">
    <source>
        <dbReference type="EMBL" id="PAA93800.1"/>
    </source>
</evidence>
<evidence type="ECO:0000256" key="1">
    <source>
        <dbReference type="SAM" id="MobiDB-lite"/>
    </source>
</evidence>
<feature type="compositionally biased region" description="Basic and acidic residues" evidence="1">
    <location>
        <begin position="1297"/>
        <end position="1313"/>
    </location>
</feature>
<reference evidence="2 3" key="1">
    <citation type="submission" date="2017-06" db="EMBL/GenBank/DDBJ databases">
        <title>A platform for efficient transgenesis in Macrostomum lignano, a flatworm model organism for stem cell research.</title>
        <authorList>
            <person name="Berezikov E."/>
        </authorList>
    </citation>
    <scope>NUCLEOTIDE SEQUENCE [LARGE SCALE GENOMIC DNA]</scope>
    <source>
        <strain evidence="2">DV1</strain>
        <tissue evidence="2">Whole organism</tissue>
    </source>
</reference>
<proteinExistence type="predicted"/>